<sequence length="547" mass="59469">MKLRVFFIFVFSVSGCRAASVMTHASSVFLDPGPAHSVLRVRRDNSGWLEELQMGDLKRECLEEKCSYEEAREVFEHTEATDEFWRTYTLAEVCVSGPCLNGGSCSPQGSSFTCFCLPNFSGLTCELERSSVLDTCLLQNGGCEHFCDEDEEGRRLKCSCADGYFLHDDGRNCVAKEAIACGMVPVLLGGNKAEQDPRARIVGGEDCPKGECPWQVLLVYKGKGFCGGVIFKPFWILTASHCIEDTEVQFLKVVAGEHNTAVSEGTEQLISVSQILMHEGYVKRTADNDIALLKLSSPVIFSAFANGPTSNVLRRLKVPRIRTQQCEEQSGVKLTANMFCAGYIEGRQDSCKGDSGGPLVTQYHRTTFLLGIVSWGRGCARPGNYGIYTRVSNFLPWIHNHTRALNAPQENPNMTLNAPPGNQNVTLNAPPGNQNMTLNAPSSNHSVTLNANQNMTMNAPPGNHSVTLNANQNMTLNAPSANHSVTLNANQNMTMNAPPGNHSVTLNANQNMTLNAPPGNHSVTLNANQNMTLNAPPGNHSVTLNAP</sequence>
<dbReference type="CDD" id="cd00190">
    <property type="entry name" value="Tryp_SPc"/>
    <property type="match status" value="1"/>
</dbReference>
<dbReference type="Pfam" id="PF00089">
    <property type="entry name" value="Trypsin"/>
    <property type="match status" value="1"/>
</dbReference>
<dbReference type="SMART" id="SM00020">
    <property type="entry name" value="Tryp_SPc"/>
    <property type="match status" value="1"/>
</dbReference>
<dbReference type="InterPro" id="IPR001314">
    <property type="entry name" value="Peptidase_S1A"/>
</dbReference>
<dbReference type="SMART" id="SM00181">
    <property type="entry name" value="EGF"/>
    <property type="match status" value="2"/>
</dbReference>
<dbReference type="InterPro" id="IPR035972">
    <property type="entry name" value="GLA-like_dom_SF"/>
</dbReference>
<feature type="domain" description="Peptidase S1" evidence="17">
    <location>
        <begin position="201"/>
        <end position="403"/>
    </location>
</feature>
<evidence type="ECO:0000256" key="8">
    <source>
        <dbReference type="ARBA" id="ARBA00022837"/>
    </source>
</evidence>
<dbReference type="SUPFAM" id="SSF50494">
    <property type="entry name" value="Trypsin-like serine proteases"/>
    <property type="match status" value="1"/>
</dbReference>
<evidence type="ECO:0000259" key="16">
    <source>
        <dbReference type="PROSITE" id="PS50026"/>
    </source>
</evidence>
<keyword evidence="4 14" id="KW-0645">Protease</keyword>
<evidence type="ECO:0000259" key="17">
    <source>
        <dbReference type="PROSITE" id="PS50240"/>
    </source>
</evidence>
<comment type="caution">
    <text evidence="19">The sequence shown here is derived from an EMBL/GenBank/DDBJ whole genome shotgun (WGS) entry which is preliminary data.</text>
</comment>
<evidence type="ECO:0000256" key="5">
    <source>
        <dbReference type="ARBA" id="ARBA00022729"/>
    </source>
</evidence>
<dbReference type="InterPro" id="IPR033116">
    <property type="entry name" value="TRYPSIN_SER"/>
</dbReference>
<keyword evidence="2" id="KW-0964">Secreted</keyword>
<dbReference type="PROSITE" id="PS00135">
    <property type="entry name" value="TRYPSIN_SER"/>
    <property type="match status" value="1"/>
</dbReference>
<dbReference type="GO" id="GO:0006508">
    <property type="term" value="P:proteolysis"/>
    <property type="evidence" value="ECO:0007669"/>
    <property type="project" value="UniProtKB-KW"/>
</dbReference>
<evidence type="ECO:0000313" key="19">
    <source>
        <dbReference type="EMBL" id="KAJ4919949.1"/>
    </source>
</evidence>
<proteinExistence type="inferred from homology"/>
<dbReference type="InterPro" id="IPR009003">
    <property type="entry name" value="Peptidase_S1_PA"/>
</dbReference>
<keyword evidence="3 13" id="KW-0245">EGF-like domain</keyword>
<keyword evidence="11" id="KW-0325">Glycoprotein</keyword>
<feature type="chain" id="PRO_5041951506" description="Coagulation factor VII" evidence="15">
    <location>
        <begin position="19"/>
        <end position="547"/>
    </location>
</feature>
<keyword evidence="14" id="KW-0720">Serine protease</keyword>
<dbReference type="Proteomes" id="UP001219934">
    <property type="component" value="Unassembled WGS sequence"/>
</dbReference>
<feature type="domain" description="Gla" evidence="18">
    <location>
        <begin position="44"/>
        <end position="90"/>
    </location>
</feature>
<reference evidence="19" key="1">
    <citation type="submission" date="2022-11" db="EMBL/GenBank/DDBJ databases">
        <title>Chromosome-level genome of Pogonophryne albipinna.</title>
        <authorList>
            <person name="Jo E."/>
        </authorList>
    </citation>
    <scope>NUCLEOTIDE SEQUENCE</scope>
    <source>
        <strain evidence="19">SGF0006</strain>
        <tissue evidence="19">Muscle</tissue>
    </source>
</reference>
<dbReference type="AlphaFoldDB" id="A0AAD6F3B2"/>
<evidence type="ECO:0000256" key="11">
    <source>
        <dbReference type="ARBA" id="ARBA00023180"/>
    </source>
</evidence>
<dbReference type="GO" id="GO:0005509">
    <property type="term" value="F:calcium ion binding"/>
    <property type="evidence" value="ECO:0007669"/>
    <property type="project" value="InterPro"/>
</dbReference>
<dbReference type="PROSITE" id="PS51257">
    <property type="entry name" value="PROKAR_LIPOPROTEIN"/>
    <property type="match status" value="1"/>
</dbReference>
<dbReference type="PROSITE" id="PS00134">
    <property type="entry name" value="TRYPSIN_HIS"/>
    <property type="match status" value="1"/>
</dbReference>
<dbReference type="PRINTS" id="PR00001">
    <property type="entry name" value="GLABLOOD"/>
</dbReference>
<evidence type="ECO:0000256" key="4">
    <source>
        <dbReference type="ARBA" id="ARBA00022670"/>
    </source>
</evidence>
<feature type="disulfide bond" evidence="13">
    <location>
        <begin position="116"/>
        <end position="125"/>
    </location>
</feature>
<evidence type="ECO:0000256" key="3">
    <source>
        <dbReference type="ARBA" id="ARBA00022536"/>
    </source>
</evidence>
<dbReference type="Gene3D" id="2.40.10.10">
    <property type="entry name" value="Trypsin-like serine proteases"/>
    <property type="match status" value="2"/>
</dbReference>
<evidence type="ECO:0000256" key="2">
    <source>
        <dbReference type="ARBA" id="ARBA00022525"/>
    </source>
</evidence>
<evidence type="ECO:0000256" key="9">
    <source>
        <dbReference type="ARBA" id="ARBA00023145"/>
    </source>
</evidence>
<keyword evidence="8" id="KW-0106">Calcium</keyword>
<dbReference type="GO" id="GO:0005615">
    <property type="term" value="C:extracellular space"/>
    <property type="evidence" value="ECO:0007669"/>
    <property type="project" value="TreeGrafter"/>
</dbReference>
<evidence type="ECO:0000256" key="7">
    <source>
        <dbReference type="ARBA" id="ARBA00022801"/>
    </source>
</evidence>
<keyword evidence="6" id="KW-0677">Repeat</keyword>
<keyword evidence="9" id="KW-0865">Zymogen</keyword>
<keyword evidence="10 13" id="KW-1015">Disulfide bond</keyword>
<evidence type="ECO:0008006" key="21">
    <source>
        <dbReference type="Google" id="ProtNLM"/>
    </source>
</evidence>
<evidence type="ECO:0000313" key="20">
    <source>
        <dbReference type="Proteomes" id="UP001219934"/>
    </source>
</evidence>
<dbReference type="CDD" id="cd00054">
    <property type="entry name" value="EGF_CA"/>
    <property type="match status" value="1"/>
</dbReference>
<accession>A0AAD6F3B2</accession>
<dbReference type="PROSITE" id="PS00022">
    <property type="entry name" value="EGF_1"/>
    <property type="match status" value="1"/>
</dbReference>
<dbReference type="PANTHER" id="PTHR24278:SF26">
    <property type="entry name" value="COAGULATION FACTOR VII"/>
    <property type="match status" value="1"/>
</dbReference>
<dbReference type="PRINTS" id="PR00722">
    <property type="entry name" value="CHYMOTRYPSIN"/>
</dbReference>
<dbReference type="FunFam" id="2.40.10.10:FF:000013">
    <property type="entry name" value="Coagulation factor X"/>
    <property type="match status" value="1"/>
</dbReference>
<organism evidence="19 20">
    <name type="scientific">Pogonophryne albipinna</name>
    <dbReference type="NCBI Taxonomy" id="1090488"/>
    <lineage>
        <taxon>Eukaryota</taxon>
        <taxon>Metazoa</taxon>
        <taxon>Chordata</taxon>
        <taxon>Craniata</taxon>
        <taxon>Vertebrata</taxon>
        <taxon>Euteleostomi</taxon>
        <taxon>Actinopterygii</taxon>
        <taxon>Neopterygii</taxon>
        <taxon>Teleostei</taxon>
        <taxon>Neoteleostei</taxon>
        <taxon>Acanthomorphata</taxon>
        <taxon>Eupercaria</taxon>
        <taxon>Perciformes</taxon>
        <taxon>Notothenioidei</taxon>
        <taxon>Pogonophryne</taxon>
    </lineage>
</organism>
<dbReference type="PROSITE" id="PS00011">
    <property type="entry name" value="GLA_1"/>
    <property type="match status" value="1"/>
</dbReference>
<dbReference type="Pfam" id="PF00008">
    <property type="entry name" value="EGF"/>
    <property type="match status" value="1"/>
</dbReference>
<dbReference type="SMART" id="SM00069">
    <property type="entry name" value="GLA"/>
    <property type="match status" value="1"/>
</dbReference>
<comment type="subcellular location">
    <subcellularLocation>
        <location evidence="1">Secreted</location>
    </subcellularLocation>
</comment>
<evidence type="ECO:0000256" key="1">
    <source>
        <dbReference type="ARBA" id="ARBA00004613"/>
    </source>
</evidence>
<keyword evidence="20" id="KW-1185">Reference proteome</keyword>
<dbReference type="Pfam" id="PF14670">
    <property type="entry name" value="FXa_inhibition"/>
    <property type="match status" value="1"/>
</dbReference>
<dbReference type="InterPro" id="IPR000294">
    <property type="entry name" value="GLA_domain"/>
</dbReference>
<dbReference type="PROSITE" id="PS50026">
    <property type="entry name" value="EGF_3"/>
    <property type="match status" value="1"/>
</dbReference>
<dbReference type="EMBL" id="JAPTMU010000238">
    <property type="protein sequence ID" value="KAJ4919949.1"/>
    <property type="molecule type" value="Genomic_DNA"/>
</dbReference>
<dbReference type="Pfam" id="PF00594">
    <property type="entry name" value="Gla"/>
    <property type="match status" value="1"/>
</dbReference>
<evidence type="ECO:0000256" key="15">
    <source>
        <dbReference type="SAM" id="SignalP"/>
    </source>
</evidence>
<dbReference type="InterPro" id="IPR043504">
    <property type="entry name" value="Peptidase_S1_PA_chymotrypsin"/>
</dbReference>
<dbReference type="FunFam" id="2.10.25.10:FF:000012">
    <property type="entry name" value="Delta-like protein"/>
    <property type="match status" value="1"/>
</dbReference>
<evidence type="ECO:0000256" key="6">
    <source>
        <dbReference type="ARBA" id="ARBA00022737"/>
    </source>
</evidence>
<dbReference type="PROSITE" id="PS50998">
    <property type="entry name" value="GLA_2"/>
    <property type="match status" value="1"/>
</dbReference>
<dbReference type="FunFam" id="4.10.740.10:FF:000001">
    <property type="entry name" value="vitamin K-dependent protein S"/>
    <property type="match status" value="1"/>
</dbReference>
<dbReference type="Gene3D" id="2.160.20.160">
    <property type="match status" value="1"/>
</dbReference>
<dbReference type="FunFam" id="2.40.10.10:FF:000002">
    <property type="entry name" value="Transmembrane protease serine"/>
    <property type="match status" value="1"/>
</dbReference>
<dbReference type="InterPro" id="IPR001254">
    <property type="entry name" value="Trypsin_dom"/>
</dbReference>
<comment type="similarity">
    <text evidence="12">Belongs to the peptidase S1 family. CLIP subfamily.</text>
</comment>
<dbReference type="InterPro" id="IPR050442">
    <property type="entry name" value="Peptidase_S1_coag_factors"/>
</dbReference>
<dbReference type="SUPFAM" id="SSF57196">
    <property type="entry name" value="EGF/Laminin"/>
    <property type="match status" value="2"/>
</dbReference>
<keyword evidence="5 15" id="KW-0732">Signal</keyword>
<dbReference type="InterPro" id="IPR017857">
    <property type="entry name" value="Coagulation_fac-like_Gla_dom"/>
</dbReference>
<evidence type="ECO:0000256" key="14">
    <source>
        <dbReference type="RuleBase" id="RU363034"/>
    </source>
</evidence>
<evidence type="ECO:0000259" key="18">
    <source>
        <dbReference type="PROSITE" id="PS50998"/>
    </source>
</evidence>
<feature type="domain" description="EGF-like" evidence="16">
    <location>
        <begin position="90"/>
        <end position="126"/>
    </location>
</feature>
<protein>
    <recommendedName>
        <fullName evidence="21">Coagulation factor VII</fullName>
    </recommendedName>
</protein>
<dbReference type="InterPro" id="IPR018114">
    <property type="entry name" value="TRYPSIN_HIS"/>
</dbReference>
<evidence type="ECO:0000256" key="12">
    <source>
        <dbReference type="ARBA" id="ARBA00024195"/>
    </source>
</evidence>
<name>A0AAD6F3B2_9TELE</name>
<gene>
    <name evidence="19" type="ORF">JOQ06_029500</name>
</gene>
<evidence type="ECO:0000256" key="13">
    <source>
        <dbReference type="PROSITE-ProRule" id="PRU00076"/>
    </source>
</evidence>
<dbReference type="PANTHER" id="PTHR24278">
    <property type="entry name" value="COAGULATION FACTOR"/>
    <property type="match status" value="1"/>
</dbReference>
<dbReference type="GO" id="GO:0004252">
    <property type="term" value="F:serine-type endopeptidase activity"/>
    <property type="evidence" value="ECO:0007669"/>
    <property type="project" value="InterPro"/>
</dbReference>
<dbReference type="PROSITE" id="PS50240">
    <property type="entry name" value="TRYPSIN_DOM"/>
    <property type="match status" value="1"/>
</dbReference>
<comment type="caution">
    <text evidence="13">Lacks conserved residue(s) required for the propagation of feature annotation.</text>
</comment>
<dbReference type="Gene3D" id="2.10.25.10">
    <property type="entry name" value="Laminin"/>
    <property type="match status" value="2"/>
</dbReference>
<keyword evidence="7 14" id="KW-0378">Hydrolase</keyword>
<dbReference type="InterPro" id="IPR000742">
    <property type="entry name" value="EGF"/>
</dbReference>
<dbReference type="SUPFAM" id="SSF57630">
    <property type="entry name" value="GLA-domain"/>
    <property type="match status" value="1"/>
</dbReference>
<dbReference type="Gene3D" id="4.10.740.10">
    <property type="entry name" value="Coagulation Factor IX"/>
    <property type="match status" value="1"/>
</dbReference>
<feature type="signal peptide" evidence="15">
    <location>
        <begin position="1"/>
        <end position="18"/>
    </location>
</feature>
<evidence type="ECO:0000256" key="10">
    <source>
        <dbReference type="ARBA" id="ARBA00023157"/>
    </source>
</evidence>